<proteinExistence type="predicted"/>
<organism evidence="1 2">
    <name type="scientific">Peronosclerospora sorghi</name>
    <dbReference type="NCBI Taxonomy" id="230839"/>
    <lineage>
        <taxon>Eukaryota</taxon>
        <taxon>Sar</taxon>
        <taxon>Stramenopiles</taxon>
        <taxon>Oomycota</taxon>
        <taxon>Peronosporomycetes</taxon>
        <taxon>Peronosporales</taxon>
        <taxon>Peronosporaceae</taxon>
        <taxon>Peronosclerospora</taxon>
    </lineage>
</organism>
<protein>
    <submittedName>
        <fullName evidence="1">Uncharacterized protein</fullName>
    </submittedName>
</protein>
<name>A0ACC0VTP9_9STRA</name>
<sequence>MADEQATWDAVGVVAHAKAMIQSSNYEKVSDARKGVDETLAHWVAALASERDATKAVHGKAAVVALWRQYAALEIELRQFKQATKVFERAVTCPVAGSSLALWLQYADFCVQRNKFSNARKVFVRALETLAVGDQTAVWARFYGFVCTHVDSTLSLAMLQHQVMPDKFPPPCTTASTSSSTHVTASSSCLPSVAATSSLPSTLHPHTVPSSGTRAEVALVDPVVAFIDKTGEDTLAPSPLAVESVGSTLVTGEAARKRPRTDPELASDAKKDMEPTAYFAEIPLTLPCIPTCPHLLFDNVADKDAQKQIDTKLLERLSDVLSDCAVFEGVRDLRDNQRVRDREMLYRWQELVGMQMKEGSELFARHVALELQHGFTDPRGLIALKTQHLEQRREFTTRCLMSQQQFIDICAMDRANALQAQQISMENMKIPEMNVTMDAERIQLQRAIVGLILEAQALWQEENQRVAAEASGASSSSRKSLDTSSSPSRASARPRRDSQDSNTSSFSASRSSSGRTGKDPRGSRSWNGPRRRDRDPRAGPGRSNKWDVEPPQAAGPAPSQPHSSRYEYPSHQAPPRAQEQQQHMPPMYDRMQLQQQPRQFQPQAYGASPFDKYGGPQEYAPPSGAAYFTETDRFVGQGGPSRVTPAGSGWPQQQPPQQPPQHFPPQPVRQQRPGPCTPGEDFGPCDPSLARYGGPEAPRASPYGGPVPSYYPDPSHPPPSYQQQQPPPRDPYPAYAMPEPYGPRHAPRSPYPTNEHLLPSPSPSVPTRRHRRGRYRR</sequence>
<dbReference type="EMBL" id="CM047586">
    <property type="protein sequence ID" value="KAI9909304.1"/>
    <property type="molecule type" value="Genomic_DNA"/>
</dbReference>
<comment type="caution">
    <text evidence="1">The sequence shown here is derived from an EMBL/GenBank/DDBJ whole genome shotgun (WGS) entry which is preliminary data.</text>
</comment>
<evidence type="ECO:0000313" key="1">
    <source>
        <dbReference type="EMBL" id="KAI9909304.1"/>
    </source>
</evidence>
<gene>
    <name evidence="1" type="ORF">PsorP6_015187</name>
</gene>
<dbReference type="Proteomes" id="UP001163321">
    <property type="component" value="Chromosome 7"/>
</dbReference>
<accession>A0ACC0VTP9</accession>
<reference evidence="1 2" key="1">
    <citation type="journal article" date="2022" name="bioRxiv">
        <title>The genome of the oomycete Peronosclerospora sorghi, a cosmopolitan pathogen of maize and sorghum, is inflated with dispersed pseudogenes.</title>
        <authorList>
            <person name="Fletcher K."/>
            <person name="Martin F."/>
            <person name="Isakeit T."/>
            <person name="Cavanaugh K."/>
            <person name="Magill C."/>
            <person name="Michelmore R."/>
        </authorList>
    </citation>
    <scope>NUCLEOTIDE SEQUENCE [LARGE SCALE GENOMIC DNA]</scope>
    <source>
        <strain evidence="1">P6</strain>
    </source>
</reference>
<evidence type="ECO:0000313" key="2">
    <source>
        <dbReference type="Proteomes" id="UP001163321"/>
    </source>
</evidence>
<keyword evidence="2" id="KW-1185">Reference proteome</keyword>